<dbReference type="RefSeq" id="WP_390303352.1">
    <property type="nucleotide sequence ID" value="NZ_JBHULI010000025.1"/>
</dbReference>
<keyword evidence="1" id="KW-0472">Membrane</keyword>
<dbReference type="NCBIfam" id="TIGR00278">
    <property type="entry name" value="membrane protein insertion efficiency factor YidD"/>
    <property type="match status" value="1"/>
</dbReference>
<comment type="caution">
    <text evidence="3">The sequence shown here is derived from an EMBL/GenBank/DDBJ whole genome shotgun (WGS) entry which is preliminary data.</text>
</comment>
<keyword evidence="4" id="KW-1185">Reference proteome</keyword>
<dbReference type="Proteomes" id="UP001597460">
    <property type="component" value="Unassembled WGS sequence"/>
</dbReference>
<reference evidence="4" key="1">
    <citation type="journal article" date="2019" name="Int. J. Syst. Evol. Microbiol.">
        <title>The Global Catalogue of Microorganisms (GCM) 10K type strain sequencing project: providing services to taxonomists for standard genome sequencing and annotation.</title>
        <authorList>
            <consortium name="The Broad Institute Genomics Platform"/>
            <consortium name="The Broad Institute Genome Sequencing Center for Infectious Disease"/>
            <person name="Wu L."/>
            <person name="Ma J."/>
        </authorList>
    </citation>
    <scope>NUCLEOTIDE SEQUENCE [LARGE SCALE GENOMIC DNA]</scope>
    <source>
        <strain evidence="4">KCTC 52042</strain>
    </source>
</reference>
<dbReference type="Pfam" id="PF01809">
    <property type="entry name" value="YidD"/>
    <property type="match status" value="1"/>
</dbReference>
<evidence type="ECO:0000313" key="4">
    <source>
        <dbReference type="Proteomes" id="UP001597460"/>
    </source>
</evidence>
<comment type="subcellular location">
    <subcellularLocation>
        <location evidence="1">Cell membrane</location>
        <topology evidence="1">Peripheral membrane protein</topology>
        <orientation evidence="1">Cytoplasmic side</orientation>
    </subcellularLocation>
</comment>
<proteinExistence type="inferred from homology"/>
<keyword evidence="1" id="KW-1003">Cell membrane</keyword>
<name>A0ABW5JMB7_9BACT</name>
<evidence type="ECO:0000256" key="2">
    <source>
        <dbReference type="SAM" id="MobiDB-lite"/>
    </source>
</evidence>
<dbReference type="EMBL" id="JBHULI010000025">
    <property type="protein sequence ID" value="MFD2533304.1"/>
    <property type="molecule type" value="Genomic_DNA"/>
</dbReference>
<evidence type="ECO:0000256" key="1">
    <source>
        <dbReference type="HAMAP-Rule" id="MF_00386"/>
    </source>
</evidence>
<feature type="compositionally biased region" description="Polar residues" evidence="2">
    <location>
        <begin position="78"/>
        <end position="101"/>
    </location>
</feature>
<dbReference type="PANTHER" id="PTHR33383">
    <property type="entry name" value="MEMBRANE PROTEIN INSERTION EFFICIENCY FACTOR-RELATED"/>
    <property type="match status" value="1"/>
</dbReference>
<comment type="similarity">
    <text evidence="1">Belongs to the UPF0161 family.</text>
</comment>
<accession>A0ABW5JMB7</accession>
<evidence type="ECO:0000313" key="3">
    <source>
        <dbReference type="EMBL" id="MFD2533304.1"/>
    </source>
</evidence>
<dbReference type="SMART" id="SM01234">
    <property type="entry name" value="Haemolytic"/>
    <property type="match status" value="1"/>
</dbReference>
<organism evidence="3 4">
    <name type="scientific">Gracilimonas halophila</name>
    <dbReference type="NCBI Taxonomy" id="1834464"/>
    <lineage>
        <taxon>Bacteria</taxon>
        <taxon>Pseudomonadati</taxon>
        <taxon>Balneolota</taxon>
        <taxon>Balneolia</taxon>
        <taxon>Balneolales</taxon>
        <taxon>Balneolaceae</taxon>
        <taxon>Gracilimonas</taxon>
    </lineage>
</organism>
<dbReference type="PANTHER" id="PTHR33383:SF1">
    <property type="entry name" value="MEMBRANE PROTEIN INSERTION EFFICIENCY FACTOR-RELATED"/>
    <property type="match status" value="1"/>
</dbReference>
<sequence>MKLLSDIFSFLIVTLVKFYQAAISPWLGKSCRYQPTCSRYMIEAVEEWGPLKGFWLGIKRIGSCHPWGGEGYDPVPRRTSNNQQGTSNAEQDSSSDGSKPV</sequence>
<dbReference type="InterPro" id="IPR002696">
    <property type="entry name" value="Membr_insert_effic_factor_YidD"/>
</dbReference>
<gene>
    <name evidence="3" type="primary">yidD</name>
    <name evidence="3" type="ORF">ACFSVN_12690</name>
</gene>
<dbReference type="HAMAP" id="MF_00386">
    <property type="entry name" value="UPF0161_YidD"/>
    <property type="match status" value="1"/>
</dbReference>
<comment type="function">
    <text evidence="1">Could be involved in insertion of integral membrane proteins into the membrane.</text>
</comment>
<protein>
    <recommendedName>
        <fullName evidence="1">Putative membrane protein insertion efficiency factor</fullName>
    </recommendedName>
</protein>
<feature type="region of interest" description="Disordered" evidence="2">
    <location>
        <begin position="69"/>
        <end position="101"/>
    </location>
</feature>